<proteinExistence type="predicted"/>
<sequence length="159" mass="17908">DYALEFDLKTETLPMSSKPETVRKTNTRNQKTKTHTVKIEEEETKKAPLDPIPEAGMEFDLKTQTVPMSSEPKTVRKTNTRKQKNKSHTEKIVDEIKKDDSGHRKMSGSWEPLDPIPEADELLEIDAPILPQSSSSGVIKKTHTRVPSSKSPIVKFVEG</sequence>
<accession>A0A1B6MGX6</accession>
<feature type="compositionally biased region" description="Polar residues" evidence="1">
    <location>
        <begin position="62"/>
        <end position="72"/>
    </location>
</feature>
<feature type="non-terminal residue" evidence="2">
    <location>
        <position position="159"/>
    </location>
</feature>
<reference evidence="2" key="1">
    <citation type="submission" date="2015-11" db="EMBL/GenBank/DDBJ databases">
        <title>De novo transcriptome assembly of four potential Pierce s Disease insect vectors from Arizona vineyards.</title>
        <authorList>
            <person name="Tassone E.E."/>
        </authorList>
    </citation>
    <scope>NUCLEOTIDE SEQUENCE</scope>
</reference>
<protein>
    <submittedName>
        <fullName evidence="2">Uncharacterized protein</fullName>
    </submittedName>
</protein>
<dbReference type="EMBL" id="GEBQ01004804">
    <property type="protein sequence ID" value="JAT35173.1"/>
    <property type="molecule type" value="Transcribed_RNA"/>
</dbReference>
<evidence type="ECO:0000313" key="2">
    <source>
        <dbReference type="EMBL" id="JAT35173.1"/>
    </source>
</evidence>
<organism evidence="2">
    <name type="scientific">Graphocephala atropunctata</name>
    <dbReference type="NCBI Taxonomy" id="36148"/>
    <lineage>
        <taxon>Eukaryota</taxon>
        <taxon>Metazoa</taxon>
        <taxon>Ecdysozoa</taxon>
        <taxon>Arthropoda</taxon>
        <taxon>Hexapoda</taxon>
        <taxon>Insecta</taxon>
        <taxon>Pterygota</taxon>
        <taxon>Neoptera</taxon>
        <taxon>Paraneoptera</taxon>
        <taxon>Hemiptera</taxon>
        <taxon>Auchenorrhyncha</taxon>
        <taxon>Membracoidea</taxon>
        <taxon>Cicadellidae</taxon>
        <taxon>Cicadellinae</taxon>
        <taxon>Cicadellini</taxon>
        <taxon>Graphocephala</taxon>
    </lineage>
</organism>
<evidence type="ECO:0000256" key="1">
    <source>
        <dbReference type="SAM" id="MobiDB-lite"/>
    </source>
</evidence>
<feature type="non-terminal residue" evidence="2">
    <location>
        <position position="1"/>
    </location>
</feature>
<gene>
    <name evidence="2" type="ORF">g.11390</name>
</gene>
<dbReference type="AlphaFoldDB" id="A0A1B6MGX6"/>
<feature type="region of interest" description="Disordered" evidence="1">
    <location>
        <begin position="133"/>
        <end position="152"/>
    </location>
</feature>
<feature type="region of interest" description="Disordered" evidence="1">
    <location>
        <begin position="1"/>
        <end position="115"/>
    </location>
</feature>
<feature type="compositionally biased region" description="Basic residues" evidence="1">
    <location>
        <begin position="75"/>
        <end position="86"/>
    </location>
</feature>
<feature type="compositionally biased region" description="Basic and acidic residues" evidence="1">
    <location>
        <begin position="37"/>
        <end position="48"/>
    </location>
</feature>
<name>A0A1B6MGX6_9HEMI</name>
<feature type="compositionally biased region" description="Basic and acidic residues" evidence="1">
    <location>
        <begin position="1"/>
        <end position="10"/>
    </location>
</feature>
<feature type="compositionally biased region" description="Basic and acidic residues" evidence="1">
    <location>
        <begin position="87"/>
        <end position="103"/>
    </location>
</feature>